<feature type="non-terminal residue" evidence="3">
    <location>
        <position position="1"/>
    </location>
</feature>
<dbReference type="eggNOG" id="KOG4600">
    <property type="taxonomic scope" value="Eukaryota"/>
</dbReference>
<dbReference type="Pfam" id="PF01016">
    <property type="entry name" value="Ribosomal_L27"/>
    <property type="match status" value="1"/>
</dbReference>
<dbReference type="InterPro" id="IPR018261">
    <property type="entry name" value="Ribosomal_bL27_CS"/>
</dbReference>
<dbReference type="InterPro" id="IPR001684">
    <property type="entry name" value="Ribosomal_bL27"/>
</dbReference>
<proteinExistence type="inferred from homology"/>
<dbReference type="FunCoup" id="D8S3I1">
    <property type="interactions" value="773"/>
</dbReference>
<dbReference type="Proteomes" id="UP000001514">
    <property type="component" value="Unassembled WGS sequence"/>
</dbReference>
<evidence type="ECO:0000256" key="1">
    <source>
        <dbReference type="SAM" id="MobiDB-lite"/>
    </source>
</evidence>
<dbReference type="Gene3D" id="2.40.50.100">
    <property type="match status" value="1"/>
</dbReference>
<dbReference type="EMBL" id="GL377600">
    <property type="protein sequence ID" value="EFJ21106.1"/>
    <property type="molecule type" value="Genomic_DNA"/>
</dbReference>
<gene>
    <name evidence="2" type="ORF">SELMODRAFT_49224</name>
    <name evidence="3" type="ORF">SELMODRAFT_59284</name>
</gene>
<name>D8S3I1_SELML</name>
<dbReference type="KEGG" id="smo:SELMODRAFT_49224"/>
<dbReference type="OMA" id="MFNFANT"/>
<protein>
    <recommendedName>
        <fullName evidence="5">50S ribosomal protein L27</fullName>
    </recommendedName>
</protein>
<sequence>DPQARALPLLFKRWATKKAGGSTDNGKDSKPKYLGLKKSGGEKVIPGNIIVRQRGTRFHPGDFVGMGRDRTIYALIEGTVRFEMNKKTQRKWIHVDPANPPPLHPLFLK</sequence>
<dbReference type="AlphaFoldDB" id="D8S3I1"/>
<dbReference type="NCBIfam" id="TIGR00062">
    <property type="entry name" value="L27"/>
    <property type="match status" value="1"/>
</dbReference>
<dbReference type="Gramene" id="EFJ21106">
    <property type="protein sequence ID" value="EFJ21106"/>
    <property type="gene ID" value="SELMODRAFT_59284"/>
</dbReference>
<dbReference type="SUPFAM" id="SSF110324">
    <property type="entry name" value="Ribosomal L27 protein-like"/>
    <property type="match status" value="1"/>
</dbReference>
<dbReference type="GO" id="GO:0003735">
    <property type="term" value="F:structural constituent of ribosome"/>
    <property type="evidence" value="ECO:0000318"/>
    <property type="project" value="GO_Central"/>
</dbReference>
<dbReference type="FunFam" id="2.40.50.100:FF:000038">
    <property type="entry name" value="50S ribosomal protein L27"/>
    <property type="match status" value="1"/>
</dbReference>
<keyword evidence="4" id="KW-1185">Reference proteome</keyword>
<dbReference type="GO" id="GO:0006412">
    <property type="term" value="P:translation"/>
    <property type="evidence" value="ECO:0007669"/>
    <property type="project" value="InterPro"/>
</dbReference>
<feature type="non-terminal residue" evidence="3">
    <location>
        <position position="109"/>
    </location>
</feature>
<dbReference type="STRING" id="88036.D8S3I1"/>
<reference evidence="3 4" key="1">
    <citation type="journal article" date="2011" name="Science">
        <title>The Selaginella genome identifies genetic changes associated with the evolution of vascular plants.</title>
        <authorList>
            <person name="Banks J.A."/>
            <person name="Nishiyama T."/>
            <person name="Hasebe M."/>
            <person name="Bowman J.L."/>
            <person name="Gribskov M."/>
            <person name="dePamphilis C."/>
            <person name="Albert V.A."/>
            <person name="Aono N."/>
            <person name="Aoyama T."/>
            <person name="Ambrose B.A."/>
            <person name="Ashton N.W."/>
            <person name="Axtell M.J."/>
            <person name="Barker E."/>
            <person name="Barker M.S."/>
            <person name="Bennetzen J.L."/>
            <person name="Bonawitz N.D."/>
            <person name="Chapple C."/>
            <person name="Cheng C."/>
            <person name="Correa L.G."/>
            <person name="Dacre M."/>
            <person name="DeBarry J."/>
            <person name="Dreyer I."/>
            <person name="Elias M."/>
            <person name="Engstrom E.M."/>
            <person name="Estelle M."/>
            <person name="Feng L."/>
            <person name="Finet C."/>
            <person name="Floyd S.K."/>
            <person name="Frommer W.B."/>
            <person name="Fujita T."/>
            <person name="Gramzow L."/>
            <person name="Gutensohn M."/>
            <person name="Harholt J."/>
            <person name="Hattori M."/>
            <person name="Heyl A."/>
            <person name="Hirai T."/>
            <person name="Hiwatashi Y."/>
            <person name="Ishikawa M."/>
            <person name="Iwata M."/>
            <person name="Karol K.G."/>
            <person name="Koehler B."/>
            <person name="Kolukisaoglu U."/>
            <person name="Kubo M."/>
            <person name="Kurata T."/>
            <person name="Lalonde S."/>
            <person name="Li K."/>
            <person name="Li Y."/>
            <person name="Litt A."/>
            <person name="Lyons E."/>
            <person name="Manning G."/>
            <person name="Maruyama T."/>
            <person name="Michael T.P."/>
            <person name="Mikami K."/>
            <person name="Miyazaki S."/>
            <person name="Morinaga S."/>
            <person name="Murata T."/>
            <person name="Mueller-Roeber B."/>
            <person name="Nelson D.R."/>
            <person name="Obara M."/>
            <person name="Oguri Y."/>
            <person name="Olmstead R.G."/>
            <person name="Onodera N."/>
            <person name="Petersen B.L."/>
            <person name="Pils B."/>
            <person name="Prigge M."/>
            <person name="Rensing S.A."/>
            <person name="Riano-Pachon D.M."/>
            <person name="Roberts A.W."/>
            <person name="Sato Y."/>
            <person name="Scheller H.V."/>
            <person name="Schulz B."/>
            <person name="Schulz C."/>
            <person name="Shakirov E.V."/>
            <person name="Shibagaki N."/>
            <person name="Shinohara N."/>
            <person name="Shippen D.E."/>
            <person name="Soerensen I."/>
            <person name="Sotooka R."/>
            <person name="Sugimoto N."/>
            <person name="Sugita M."/>
            <person name="Sumikawa N."/>
            <person name="Tanurdzic M."/>
            <person name="Theissen G."/>
            <person name="Ulvskov P."/>
            <person name="Wakazuki S."/>
            <person name="Weng J.K."/>
            <person name="Willats W.W."/>
            <person name="Wipf D."/>
            <person name="Wolf P.G."/>
            <person name="Yang L."/>
            <person name="Zimmer A.D."/>
            <person name="Zhu Q."/>
            <person name="Mitros T."/>
            <person name="Hellsten U."/>
            <person name="Loque D."/>
            <person name="Otillar R."/>
            <person name="Salamov A."/>
            <person name="Schmutz J."/>
            <person name="Shapiro H."/>
            <person name="Lindquist E."/>
            <person name="Lucas S."/>
            <person name="Rokhsar D."/>
            <person name="Grigoriev I.V."/>
        </authorList>
    </citation>
    <scope>NUCLEOTIDE SEQUENCE [LARGE SCALE GENOMIC DNA]</scope>
</reference>
<dbReference type="HOGENOM" id="CLU_095424_1_0_1"/>
<dbReference type="PROSITE" id="PS00831">
    <property type="entry name" value="RIBOSOMAL_L27"/>
    <property type="match status" value="1"/>
</dbReference>
<organism evidence="4">
    <name type="scientific">Selaginella moellendorffii</name>
    <name type="common">Spikemoss</name>
    <dbReference type="NCBI Taxonomy" id="88036"/>
    <lineage>
        <taxon>Eukaryota</taxon>
        <taxon>Viridiplantae</taxon>
        <taxon>Streptophyta</taxon>
        <taxon>Embryophyta</taxon>
        <taxon>Tracheophyta</taxon>
        <taxon>Lycopodiopsida</taxon>
        <taxon>Selaginellales</taxon>
        <taxon>Selaginellaceae</taxon>
        <taxon>Selaginella</taxon>
    </lineage>
</organism>
<evidence type="ECO:0000313" key="3">
    <source>
        <dbReference type="EMBL" id="EFJ21106.1"/>
    </source>
</evidence>
<evidence type="ECO:0008006" key="5">
    <source>
        <dbReference type="Google" id="ProtNLM"/>
    </source>
</evidence>
<dbReference type="PRINTS" id="PR00063">
    <property type="entry name" value="RIBOSOMALL27"/>
</dbReference>
<dbReference type="HAMAP" id="MF_00539">
    <property type="entry name" value="Ribosomal_bL27"/>
    <property type="match status" value="1"/>
</dbReference>
<dbReference type="OrthoDB" id="1867012at2759"/>
<evidence type="ECO:0000313" key="4">
    <source>
        <dbReference type="Proteomes" id="UP000001514"/>
    </source>
</evidence>
<feature type="region of interest" description="Disordered" evidence="1">
    <location>
        <begin position="18"/>
        <end position="37"/>
    </location>
</feature>
<evidence type="ECO:0000313" key="2">
    <source>
        <dbReference type="EMBL" id="EFJ11969.1"/>
    </source>
</evidence>
<dbReference type="EMBL" id="GL377642">
    <property type="protein sequence ID" value="EFJ11969.1"/>
    <property type="molecule type" value="Genomic_DNA"/>
</dbReference>
<dbReference type="PANTHER" id="PTHR15893">
    <property type="entry name" value="RIBOSOMAL PROTEIN L27"/>
    <property type="match status" value="1"/>
</dbReference>
<dbReference type="GO" id="GO:0005840">
    <property type="term" value="C:ribosome"/>
    <property type="evidence" value="ECO:0007669"/>
    <property type="project" value="InterPro"/>
</dbReference>
<dbReference type="KEGG" id="smo:SELMODRAFT_59284"/>
<dbReference type="Gramene" id="EFJ11969">
    <property type="protein sequence ID" value="EFJ11969"/>
    <property type="gene ID" value="SELMODRAFT_49224"/>
</dbReference>
<dbReference type="InParanoid" id="D8S3I1"/>
<accession>D8S3I1</accession>
<dbReference type="PANTHER" id="PTHR15893:SF16">
    <property type="entry name" value="50S RIBOSOMAL PROTEIN L27"/>
    <property type="match status" value="1"/>
</dbReference>